<gene>
    <name evidence="7" type="ORF">CLAFUR5_08592</name>
</gene>
<comment type="cofactor">
    <cofactor evidence="5">
        <name>Fe(2+)</name>
        <dbReference type="ChEBI" id="CHEBI:29033"/>
    </cofactor>
    <text evidence="5">Binds 1 Fe(2+) ion per subunit.</text>
</comment>
<evidence type="ECO:0000313" key="7">
    <source>
        <dbReference type="EMBL" id="UJO14783.1"/>
    </source>
</evidence>
<evidence type="ECO:0000256" key="1">
    <source>
        <dbReference type="ARBA" id="ARBA00006787"/>
    </source>
</evidence>
<evidence type="ECO:0000256" key="2">
    <source>
        <dbReference type="ARBA" id="ARBA00022723"/>
    </source>
</evidence>
<comment type="similarity">
    <text evidence="1">Belongs to the carotenoid oxygenase family.</text>
</comment>
<dbReference type="GO" id="GO:0010436">
    <property type="term" value="F:carotenoid dioxygenase activity"/>
    <property type="evidence" value="ECO:0007669"/>
    <property type="project" value="TreeGrafter"/>
</dbReference>
<evidence type="ECO:0000313" key="8">
    <source>
        <dbReference type="Proteomes" id="UP000756132"/>
    </source>
</evidence>
<feature type="region of interest" description="Disordered" evidence="6">
    <location>
        <begin position="438"/>
        <end position="460"/>
    </location>
</feature>
<feature type="binding site" evidence="5">
    <location>
        <position position="292"/>
    </location>
    <ligand>
        <name>Fe cation</name>
        <dbReference type="ChEBI" id="CHEBI:24875"/>
        <note>catalytic</note>
    </ligand>
</feature>
<feature type="binding site" evidence="5">
    <location>
        <position position="564"/>
    </location>
    <ligand>
        <name>Fe cation</name>
        <dbReference type="ChEBI" id="CHEBI:24875"/>
        <note>catalytic</note>
    </ligand>
</feature>
<dbReference type="OMA" id="SCMAFHR"/>
<dbReference type="OrthoDB" id="407010at2759"/>
<keyword evidence="2 5" id="KW-0479">Metal-binding</keyword>
<reference evidence="7" key="1">
    <citation type="submission" date="2021-12" db="EMBL/GenBank/DDBJ databases">
        <authorList>
            <person name="Zaccaron A."/>
            <person name="Stergiopoulos I."/>
        </authorList>
    </citation>
    <scope>NUCLEOTIDE SEQUENCE</scope>
    <source>
        <strain evidence="7">Race5_Kim</strain>
    </source>
</reference>
<dbReference type="GeneID" id="71988470"/>
<dbReference type="GO" id="GO:0046872">
    <property type="term" value="F:metal ion binding"/>
    <property type="evidence" value="ECO:0007669"/>
    <property type="project" value="UniProtKB-KW"/>
</dbReference>
<organism evidence="7 8">
    <name type="scientific">Passalora fulva</name>
    <name type="common">Tomato leaf mold</name>
    <name type="synonym">Cladosporium fulvum</name>
    <dbReference type="NCBI Taxonomy" id="5499"/>
    <lineage>
        <taxon>Eukaryota</taxon>
        <taxon>Fungi</taxon>
        <taxon>Dikarya</taxon>
        <taxon>Ascomycota</taxon>
        <taxon>Pezizomycotina</taxon>
        <taxon>Dothideomycetes</taxon>
        <taxon>Dothideomycetidae</taxon>
        <taxon>Mycosphaerellales</taxon>
        <taxon>Mycosphaerellaceae</taxon>
        <taxon>Fulvia</taxon>
    </lineage>
</organism>
<dbReference type="PANTHER" id="PTHR10543:SF24">
    <property type="entry name" value="CAROTENOID ISOMEROOXYGENASE"/>
    <property type="match status" value="1"/>
</dbReference>
<dbReference type="AlphaFoldDB" id="A0A9Q8LDP2"/>
<reference evidence="7" key="2">
    <citation type="journal article" date="2022" name="Microb. Genom.">
        <title>A chromosome-scale genome assembly of the tomato pathogen Cladosporium fulvum reveals a compartmentalized genome architecture and the presence of a dispensable chromosome.</title>
        <authorList>
            <person name="Zaccaron A.Z."/>
            <person name="Chen L.H."/>
            <person name="Samaras A."/>
            <person name="Stergiopoulos I."/>
        </authorList>
    </citation>
    <scope>NUCLEOTIDE SEQUENCE</scope>
    <source>
        <strain evidence="7">Race5_Kim</strain>
    </source>
</reference>
<dbReference type="GO" id="GO:0016121">
    <property type="term" value="P:carotene catabolic process"/>
    <property type="evidence" value="ECO:0007669"/>
    <property type="project" value="TreeGrafter"/>
</dbReference>
<feature type="binding site" evidence="5">
    <location>
        <position position="240"/>
    </location>
    <ligand>
        <name>Fe cation</name>
        <dbReference type="ChEBI" id="CHEBI:24875"/>
        <note>catalytic</note>
    </ligand>
</feature>
<feature type="binding site" evidence="5">
    <location>
        <position position="362"/>
    </location>
    <ligand>
        <name>Fe cation</name>
        <dbReference type="ChEBI" id="CHEBI:24875"/>
        <note>catalytic</note>
    </ligand>
</feature>
<proteinExistence type="inferred from homology"/>
<dbReference type="KEGG" id="ffu:CLAFUR5_08592"/>
<accession>A0A9Q8LDP2</accession>
<dbReference type="InterPro" id="IPR004294">
    <property type="entry name" value="Carotenoid_Oase"/>
</dbReference>
<evidence type="ECO:0000256" key="4">
    <source>
        <dbReference type="ARBA" id="ARBA00023004"/>
    </source>
</evidence>
<feature type="compositionally biased region" description="Polar residues" evidence="6">
    <location>
        <begin position="438"/>
        <end position="449"/>
    </location>
</feature>
<dbReference type="EMBL" id="CP090165">
    <property type="protein sequence ID" value="UJO14783.1"/>
    <property type="molecule type" value="Genomic_DNA"/>
</dbReference>
<dbReference type="Proteomes" id="UP000756132">
    <property type="component" value="Chromosome 3"/>
</dbReference>
<evidence type="ECO:0000256" key="5">
    <source>
        <dbReference type="PIRSR" id="PIRSR604294-1"/>
    </source>
</evidence>
<keyword evidence="3" id="KW-0560">Oxidoreductase</keyword>
<protein>
    <submittedName>
        <fullName evidence="7">Beta,beta-carotene 15,15'-dioxygenase</fullName>
    </submittedName>
</protein>
<keyword evidence="4 5" id="KW-0408">Iron</keyword>
<name>A0A9Q8LDP2_PASFU</name>
<keyword evidence="8" id="KW-1185">Reference proteome</keyword>
<evidence type="ECO:0000256" key="3">
    <source>
        <dbReference type="ARBA" id="ARBA00023002"/>
    </source>
</evidence>
<dbReference type="PANTHER" id="PTHR10543">
    <property type="entry name" value="BETA-CAROTENE DIOXYGENASE"/>
    <property type="match status" value="1"/>
</dbReference>
<dbReference type="RefSeq" id="XP_047759149.1">
    <property type="nucleotide sequence ID" value="XM_047907740.1"/>
</dbReference>
<evidence type="ECO:0000256" key="6">
    <source>
        <dbReference type="SAM" id="MobiDB-lite"/>
    </source>
</evidence>
<dbReference type="Pfam" id="PF03055">
    <property type="entry name" value="RPE65"/>
    <property type="match status" value="1"/>
</dbReference>
<sequence length="576" mass="63829">MKQAEIERQGSLPVSQANAHSKLNNNAEKHFGDWPNAAAFNNLEDTKDQIELEISGHFPTHVAGTLCRTGPGAYKVPRSNSEDGHVTVDHWFDGFTTTHRFELTAGENGACNKVFYSSYNQTDDMIDAARRTGKLDGITFGQKRDPCDSFYKKFKAVFEPNLPDKSVTSINIGVGFQETLPQDIKRAEHESGKISGRRVITTTTDNHATKTFDADTLEPLGVTRQDHLHPSLTGPLSCAHPAYDAETGHVFNYNIAFGARQVYRVFRANTRTGDVEILAEIAGRDIKAAYIHSISMTDNFIVLCIWPAHFKGAGASLLWERNLMDAMADFDPNAKAIWLVIDRRHGRGLVKKFESPAFFCFHTTNAWEQPSNDNENAIDIIWEACTFPNLDILHRLYYQNLVSTGPGASSFACRDSVKVSLTRYKLANIPASKSKSSTIGKAQQLTSIPSPKAGDLPNINPNYRRKPHRYVWSLIDQGKSSFNDSLGKTDTQTGECVRWECYRHTPSEPIFLPLPGAVEEDEGHVLTVVFDGETGRSYLLCLDARTMREVGRAEVGKAVGIGFHGLHVPVGGGRVV</sequence>